<feature type="compositionally biased region" description="Low complexity" evidence="1">
    <location>
        <begin position="722"/>
        <end position="731"/>
    </location>
</feature>
<feature type="compositionally biased region" description="Pro residues" evidence="1">
    <location>
        <begin position="192"/>
        <end position="214"/>
    </location>
</feature>
<feature type="compositionally biased region" description="Low complexity" evidence="1">
    <location>
        <begin position="533"/>
        <end position="555"/>
    </location>
</feature>
<comment type="caution">
    <text evidence="3">The sequence shown here is derived from an EMBL/GenBank/DDBJ whole genome shotgun (WGS) entry which is preliminary data.</text>
</comment>
<evidence type="ECO:0000256" key="1">
    <source>
        <dbReference type="SAM" id="MobiDB-lite"/>
    </source>
</evidence>
<feature type="region of interest" description="Disordered" evidence="1">
    <location>
        <begin position="722"/>
        <end position="807"/>
    </location>
</feature>
<feature type="compositionally biased region" description="Basic and acidic residues" evidence="1">
    <location>
        <begin position="267"/>
        <end position="278"/>
    </location>
</feature>
<gene>
    <name evidence="3" type="ORF">B0T10DRAFT_592095</name>
</gene>
<keyword evidence="4" id="KW-1185">Reference proteome</keyword>
<feature type="compositionally biased region" description="Polar residues" evidence="1">
    <location>
        <begin position="658"/>
        <end position="672"/>
    </location>
</feature>
<feature type="compositionally biased region" description="Polar residues" evidence="1">
    <location>
        <begin position="580"/>
        <end position="604"/>
    </location>
</feature>
<protein>
    <submittedName>
        <fullName evidence="3">Uncharacterized protein</fullName>
    </submittedName>
</protein>
<feature type="compositionally biased region" description="Basic and acidic residues" evidence="1">
    <location>
        <begin position="792"/>
        <end position="807"/>
    </location>
</feature>
<evidence type="ECO:0000313" key="4">
    <source>
        <dbReference type="Proteomes" id="UP000777438"/>
    </source>
</evidence>
<dbReference type="Proteomes" id="UP000777438">
    <property type="component" value="Unassembled WGS sequence"/>
</dbReference>
<feature type="compositionally biased region" description="Basic and acidic residues" evidence="1">
    <location>
        <begin position="569"/>
        <end position="579"/>
    </location>
</feature>
<name>A0A9P8W9S3_9HYPO</name>
<keyword evidence="2" id="KW-1133">Transmembrane helix</keyword>
<accession>A0A9P8W9S3</accession>
<feature type="compositionally biased region" description="Low complexity" evidence="1">
    <location>
        <begin position="615"/>
        <end position="624"/>
    </location>
</feature>
<feature type="compositionally biased region" description="Basic and acidic residues" evidence="1">
    <location>
        <begin position="629"/>
        <end position="642"/>
    </location>
</feature>
<evidence type="ECO:0000256" key="2">
    <source>
        <dbReference type="SAM" id="Phobius"/>
    </source>
</evidence>
<feature type="transmembrane region" description="Helical" evidence="2">
    <location>
        <begin position="20"/>
        <end position="40"/>
    </location>
</feature>
<feature type="region of interest" description="Disordered" evidence="1">
    <location>
        <begin position="267"/>
        <end position="339"/>
    </location>
</feature>
<feature type="region of interest" description="Disordered" evidence="1">
    <location>
        <begin position="425"/>
        <end position="453"/>
    </location>
</feature>
<feature type="compositionally biased region" description="Polar residues" evidence="1">
    <location>
        <begin position="279"/>
        <end position="339"/>
    </location>
</feature>
<feature type="region of interest" description="Disordered" evidence="1">
    <location>
        <begin position="533"/>
        <end position="693"/>
    </location>
</feature>
<proteinExistence type="predicted"/>
<feature type="region of interest" description="Disordered" evidence="1">
    <location>
        <begin position="369"/>
        <end position="389"/>
    </location>
</feature>
<dbReference type="EMBL" id="JAGPYM010000006">
    <property type="protein sequence ID" value="KAH6893154.1"/>
    <property type="molecule type" value="Genomic_DNA"/>
</dbReference>
<sequence length="891" mass="96819">MSFASLFPRSGSSGGLGLGWLLAFSLGGAILLFTCVGLLLSWRIKSRPENDLTTTIYEVTDNDGGNKKSRLGFKKRLTRRKYIMARSTSRLSLSPSSLLPPMPTYQSFSFFGQGGRKRSKSWVEEDKFHGPKVNKSLRNSWLFNKDSWRGKTPTLPDVVFDEPDMEKGTRNKSPEQTAGIHIHRTLRQEDTSPPPLISSALQPPPRPPPPPAPPLLVQMTEMEPVMTPEEFPSSDTVPMRPPRIPQVLVRPAITDSDLNDILRSTEQRLREGRNRSPDKTTPTVSPTKGSPSKTPRSQKTISSQGSVKSVGTVGSASTVRISRLSTSPSKRATICSVPQGTQHSRNASITSIGSAAAQGLIAEAAQELAGKSSPSKSRGRPVWQLPEPKPEPVIDLSAALHIRTHSQESDESSTLSTVYSVGEQEEKTVDAPGSTKDTKNPYDPFVGPSVKTGLHTKTRLFGPRSPRNLSIPAQAAGTLPMLRPTPGRPQTVGGHPMFSIVLDPPTDNDLFEMDYFNTIGKDGIALVHPLSPSMNSPSLSEPSVTSMVTPSVTTTRDSDGDSDTIGPSLDEHPSRDRSEFQSSPTKRNSVVTICKTSPMKTMTAPTPFDERDMVSLLPSSSSSSPHRRALPEPPRHFGHIDETTMPAPISPRPRRDFSQQLREMSSNSNMSSLYDDEAAAEDPSTVSTGSPNRRAVMAVGNSVAELRRMNSMVSTYSVASASSSTYNESESPTVPNLRGGGFSPSKSGGRPGSIGQHNYLSLGTPPKRASGAGRSLPNSARTSRVNPSGVDIRLDDNSDRRENNSTDFKIPRVDAYLPVGPLRESRSNSGNLGFESITPAKANRASIEEEMEIIEPSALDRRMIRDSLGMYDKKAFLRSSRNRTGTETMRM</sequence>
<reference evidence="3 4" key="1">
    <citation type="journal article" date="2021" name="Nat. Commun.">
        <title>Genetic determinants of endophytism in the Arabidopsis root mycobiome.</title>
        <authorList>
            <person name="Mesny F."/>
            <person name="Miyauchi S."/>
            <person name="Thiergart T."/>
            <person name="Pickel B."/>
            <person name="Atanasova L."/>
            <person name="Karlsson M."/>
            <person name="Huettel B."/>
            <person name="Barry K.W."/>
            <person name="Haridas S."/>
            <person name="Chen C."/>
            <person name="Bauer D."/>
            <person name="Andreopoulos W."/>
            <person name="Pangilinan J."/>
            <person name="LaButti K."/>
            <person name="Riley R."/>
            <person name="Lipzen A."/>
            <person name="Clum A."/>
            <person name="Drula E."/>
            <person name="Henrissat B."/>
            <person name="Kohler A."/>
            <person name="Grigoriev I.V."/>
            <person name="Martin F.M."/>
            <person name="Hacquard S."/>
        </authorList>
    </citation>
    <scope>NUCLEOTIDE SEQUENCE [LARGE SCALE GENOMIC DNA]</scope>
    <source>
        <strain evidence="3 4">MPI-CAGE-CH-0241</strain>
    </source>
</reference>
<organism evidence="3 4">
    <name type="scientific">Thelonectria olida</name>
    <dbReference type="NCBI Taxonomy" id="1576542"/>
    <lineage>
        <taxon>Eukaryota</taxon>
        <taxon>Fungi</taxon>
        <taxon>Dikarya</taxon>
        <taxon>Ascomycota</taxon>
        <taxon>Pezizomycotina</taxon>
        <taxon>Sordariomycetes</taxon>
        <taxon>Hypocreomycetidae</taxon>
        <taxon>Hypocreales</taxon>
        <taxon>Nectriaceae</taxon>
        <taxon>Thelonectria</taxon>
    </lineage>
</organism>
<keyword evidence="2" id="KW-0812">Transmembrane</keyword>
<evidence type="ECO:0000313" key="3">
    <source>
        <dbReference type="EMBL" id="KAH6893154.1"/>
    </source>
</evidence>
<dbReference type="OrthoDB" id="4760011at2759"/>
<dbReference type="AlphaFoldDB" id="A0A9P8W9S3"/>
<feature type="compositionally biased region" description="Polar residues" evidence="1">
    <location>
        <begin position="776"/>
        <end position="786"/>
    </location>
</feature>
<keyword evidence="2" id="KW-0472">Membrane</keyword>
<feature type="region of interest" description="Disordered" evidence="1">
    <location>
        <begin position="154"/>
        <end position="216"/>
    </location>
</feature>